<dbReference type="EMBL" id="CP163443">
    <property type="protein sequence ID" value="XDQ58217.1"/>
    <property type="molecule type" value="Genomic_DNA"/>
</dbReference>
<reference evidence="1" key="1">
    <citation type="submission" date="2024-07" db="EMBL/GenBank/DDBJ databases">
        <authorList>
            <person name="Yu S.T."/>
        </authorList>
    </citation>
    <scope>NUCLEOTIDE SEQUENCE</scope>
    <source>
        <strain evidence="1">R41</strain>
    </source>
</reference>
<gene>
    <name evidence="1" type="ORF">AB5J53_44570</name>
</gene>
<accession>A0AB39RSI7</accession>
<organism evidence="1">
    <name type="scientific">Streptomyces sp. R41</name>
    <dbReference type="NCBI Taxonomy" id="3238632"/>
    <lineage>
        <taxon>Bacteria</taxon>
        <taxon>Bacillati</taxon>
        <taxon>Actinomycetota</taxon>
        <taxon>Actinomycetes</taxon>
        <taxon>Kitasatosporales</taxon>
        <taxon>Streptomycetaceae</taxon>
        <taxon>Streptomyces</taxon>
    </lineage>
</organism>
<evidence type="ECO:0000313" key="1">
    <source>
        <dbReference type="EMBL" id="XDQ58217.1"/>
    </source>
</evidence>
<sequence>MSRLDQQIRRGVNKTVQALEKDIRTWIAAGNTDPKPYVWTNTADEILEHLAGYPNVSRQVMRV</sequence>
<protein>
    <recommendedName>
        <fullName evidence="2">Transposase</fullName>
    </recommendedName>
</protein>
<evidence type="ECO:0008006" key="2">
    <source>
        <dbReference type="Google" id="ProtNLM"/>
    </source>
</evidence>
<dbReference type="AlphaFoldDB" id="A0AB39RSI7"/>
<dbReference type="RefSeq" id="WP_369251273.1">
    <property type="nucleotide sequence ID" value="NZ_CP163443.1"/>
</dbReference>
<proteinExistence type="predicted"/>
<name>A0AB39RSI7_9ACTN</name>